<dbReference type="EMBL" id="JYDW01000010">
    <property type="protein sequence ID" value="KRZ62291.1"/>
    <property type="molecule type" value="Genomic_DNA"/>
</dbReference>
<evidence type="ECO:0000313" key="1">
    <source>
        <dbReference type="EMBL" id="KRZ62291.1"/>
    </source>
</evidence>
<gene>
    <name evidence="1" type="primary">REEP5</name>
    <name evidence="1" type="ORF">T02_556</name>
</gene>
<organism evidence="1 2">
    <name type="scientific">Trichinella nativa</name>
    <dbReference type="NCBI Taxonomy" id="6335"/>
    <lineage>
        <taxon>Eukaryota</taxon>
        <taxon>Metazoa</taxon>
        <taxon>Ecdysozoa</taxon>
        <taxon>Nematoda</taxon>
        <taxon>Enoplea</taxon>
        <taxon>Dorylaimia</taxon>
        <taxon>Trichinellida</taxon>
        <taxon>Trichinellidae</taxon>
        <taxon>Trichinella</taxon>
    </lineage>
</organism>
<proteinExistence type="predicted"/>
<keyword evidence="1" id="KW-0675">Receptor</keyword>
<accession>A0A0V1LS16</accession>
<keyword evidence="2" id="KW-1185">Reference proteome</keyword>
<dbReference type="AlphaFoldDB" id="A0A0V1LS16"/>
<evidence type="ECO:0000313" key="2">
    <source>
        <dbReference type="Proteomes" id="UP000054721"/>
    </source>
</evidence>
<protein>
    <submittedName>
        <fullName evidence="1">Receptor expression-enhancing protein 5</fullName>
    </submittedName>
</protein>
<dbReference type="PANTHER" id="PTHR47331">
    <property type="entry name" value="PHD-TYPE DOMAIN-CONTAINING PROTEIN"/>
    <property type="match status" value="1"/>
</dbReference>
<sequence length="258" mass="30569">MTEIVRNIWADITNAISNQDTFVGKIFGRVEENSGRSRYEAAKLLADVTVVFLIFSTSAEVLCNLICFCYPAMKTIMEIEVEEKINFNQWMFYWVTFGFFTIADEEGLSTILCDIEARINARPLTYLSEDPKDPLILTPYHFLTGTNFMDLPEVNPEDEEWVLSATTASELRNVWSYHQRLIALWWKRWKAEYIVALNKFQKWLKATKRHKWEILKLLLSSYRLRLRSKKWWWNLFSNALNLDVVAAWRLHRELHQES</sequence>
<name>A0A0V1LS16_9BILA</name>
<dbReference type="PANTHER" id="PTHR47331:SF1">
    <property type="entry name" value="GAG-LIKE PROTEIN"/>
    <property type="match status" value="1"/>
</dbReference>
<comment type="caution">
    <text evidence="1">The sequence shown here is derived from an EMBL/GenBank/DDBJ whole genome shotgun (WGS) entry which is preliminary data.</text>
</comment>
<dbReference type="OrthoDB" id="5867546at2759"/>
<dbReference type="Proteomes" id="UP000054721">
    <property type="component" value="Unassembled WGS sequence"/>
</dbReference>
<reference evidence="1 2" key="1">
    <citation type="submission" date="2015-05" db="EMBL/GenBank/DDBJ databases">
        <title>Evolution of Trichinella species and genotypes.</title>
        <authorList>
            <person name="Korhonen P.K."/>
            <person name="Edoardo P."/>
            <person name="Giuseppe L.R."/>
            <person name="Gasser R.B."/>
        </authorList>
    </citation>
    <scope>NUCLEOTIDE SEQUENCE [LARGE SCALE GENOMIC DNA]</scope>
    <source>
        <strain evidence="1">ISS10</strain>
    </source>
</reference>
<dbReference type="STRING" id="6335.A0A0V1LS16"/>